<dbReference type="InterPro" id="IPR052281">
    <property type="entry name" value="GAREM"/>
</dbReference>
<keyword evidence="2" id="KW-0732">Signal</keyword>
<dbReference type="PANTHER" id="PTHR14454">
    <property type="entry name" value="GRB2-ASSOCIATED AND REGULATOR OF MAPK PROTEIN FAMILY MEMBER"/>
    <property type="match status" value="1"/>
</dbReference>
<feature type="chain" id="PRO_5042009452" evidence="2">
    <location>
        <begin position="19"/>
        <end position="349"/>
    </location>
</feature>
<evidence type="ECO:0000313" key="3">
    <source>
        <dbReference type="EMBL" id="KAK2160958.1"/>
    </source>
</evidence>
<feature type="region of interest" description="Disordered" evidence="1">
    <location>
        <begin position="35"/>
        <end position="93"/>
    </location>
</feature>
<protein>
    <submittedName>
        <fullName evidence="3">Uncharacterized protein</fullName>
    </submittedName>
</protein>
<evidence type="ECO:0000313" key="4">
    <source>
        <dbReference type="Proteomes" id="UP001209878"/>
    </source>
</evidence>
<dbReference type="Proteomes" id="UP001209878">
    <property type="component" value="Unassembled WGS sequence"/>
</dbReference>
<keyword evidence="4" id="KW-1185">Reference proteome</keyword>
<sequence>MRLACAVSLVTLLLVVCAVEISGATIWMTSDLQVTSEEPWPSQPDEPATTSEPEERPASQPEVVATSDPEEKPASQPEVVTTSEPEERPATRQEIVTTAATAKKCVATGSYEGNTNTQNLLTRVVVESVSHGSGGRFNASVWTDPTVQKHDGGERTDAVVNHSHSAFVSVVTVDPPPLPASHERKIIYDDRSSASLKAADQSAIRTVDDVPGSTDSLTVADVSQCLRLLNMEAPVTTFKNHQVDDGLLCALTEKVLCDDFRLTPFNASKLPKVRDLALSRDRENVIYEWMSQERQNGRLVSGGEWMSTRNVCLYVATTSFYREVFELTTSHCDSVNKLRNYSAFNSCPT</sequence>
<dbReference type="Gene3D" id="1.10.150.50">
    <property type="entry name" value="Transcription Factor, Ets-1"/>
    <property type="match status" value="1"/>
</dbReference>
<gene>
    <name evidence="3" type="ORF">NP493_1613g00002</name>
</gene>
<proteinExistence type="predicted"/>
<dbReference type="EMBL" id="JAODUO010001612">
    <property type="protein sequence ID" value="KAK2160958.1"/>
    <property type="molecule type" value="Genomic_DNA"/>
</dbReference>
<dbReference type="InterPro" id="IPR013761">
    <property type="entry name" value="SAM/pointed_sf"/>
</dbReference>
<dbReference type="SUPFAM" id="SSF47769">
    <property type="entry name" value="SAM/Pointed domain"/>
    <property type="match status" value="1"/>
</dbReference>
<evidence type="ECO:0000256" key="2">
    <source>
        <dbReference type="SAM" id="SignalP"/>
    </source>
</evidence>
<comment type="caution">
    <text evidence="3">The sequence shown here is derived from an EMBL/GenBank/DDBJ whole genome shotgun (WGS) entry which is preliminary data.</text>
</comment>
<organism evidence="3 4">
    <name type="scientific">Ridgeia piscesae</name>
    <name type="common">Tubeworm</name>
    <dbReference type="NCBI Taxonomy" id="27915"/>
    <lineage>
        <taxon>Eukaryota</taxon>
        <taxon>Metazoa</taxon>
        <taxon>Spiralia</taxon>
        <taxon>Lophotrochozoa</taxon>
        <taxon>Annelida</taxon>
        <taxon>Polychaeta</taxon>
        <taxon>Sedentaria</taxon>
        <taxon>Canalipalpata</taxon>
        <taxon>Sabellida</taxon>
        <taxon>Siboglinidae</taxon>
        <taxon>Ridgeia</taxon>
    </lineage>
</organism>
<evidence type="ECO:0000256" key="1">
    <source>
        <dbReference type="SAM" id="MobiDB-lite"/>
    </source>
</evidence>
<dbReference type="AlphaFoldDB" id="A0AAD9NA11"/>
<name>A0AAD9NA11_RIDPI</name>
<feature type="signal peptide" evidence="2">
    <location>
        <begin position="1"/>
        <end position="18"/>
    </location>
</feature>
<dbReference type="PANTHER" id="PTHR14454:SF11">
    <property type="entry name" value="SERRANO, ISOFORM F"/>
    <property type="match status" value="1"/>
</dbReference>
<accession>A0AAD9NA11</accession>
<reference evidence="3" key="1">
    <citation type="journal article" date="2023" name="Mol. Biol. Evol.">
        <title>Third-Generation Sequencing Reveals the Adaptive Role of the Epigenome in Three Deep-Sea Polychaetes.</title>
        <authorList>
            <person name="Perez M."/>
            <person name="Aroh O."/>
            <person name="Sun Y."/>
            <person name="Lan Y."/>
            <person name="Juniper S.K."/>
            <person name="Young C.R."/>
            <person name="Angers B."/>
            <person name="Qian P.Y."/>
        </authorList>
    </citation>
    <scope>NUCLEOTIDE SEQUENCE</scope>
    <source>
        <strain evidence="3">R07B-5</strain>
    </source>
</reference>